<proteinExistence type="inferred from homology"/>
<keyword evidence="4 10" id="KW-0813">Transport</keyword>
<evidence type="ECO:0000256" key="3">
    <source>
        <dbReference type="ARBA" id="ARBA00007681"/>
    </source>
</evidence>
<dbReference type="OrthoDB" id="9812769at2"/>
<evidence type="ECO:0000313" key="11">
    <source>
        <dbReference type="EMBL" id="SDF57588.1"/>
    </source>
</evidence>
<comment type="subcellular location">
    <subcellularLocation>
        <location evidence="10">Cell membrane</location>
        <topology evidence="10">Peripheral membrane protein</topology>
    </subcellularLocation>
    <subcellularLocation>
        <location evidence="2">Membrane</location>
        <topology evidence="2">Peripheral membrane protein</topology>
    </subcellularLocation>
</comment>
<dbReference type="Pfam" id="PF00231">
    <property type="entry name" value="ATP-synt"/>
    <property type="match status" value="1"/>
</dbReference>
<evidence type="ECO:0000313" key="12">
    <source>
        <dbReference type="Proteomes" id="UP000182427"/>
    </source>
</evidence>
<keyword evidence="7 10" id="KW-0472">Membrane</keyword>
<keyword evidence="5 10" id="KW-0375">Hydrogen ion transport</keyword>
<keyword evidence="10" id="KW-1003">Cell membrane</keyword>
<dbReference type="InterPro" id="IPR035968">
    <property type="entry name" value="ATP_synth_F1_ATPase_gsu"/>
</dbReference>
<organism evidence="11 12">
    <name type="scientific">Terriglobus roseus</name>
    <dbReference type="NCBI Taxonomy" id="392734"/>
    <lineage>
        <taxon>Bacteria</taxon>
        <taxon>Pseudomonadati</taxon>
        <taxon>Acidobacteriota</taxon>
        <taxon>Terriglobia</taxon>
        <taxon>Terriglobales</taxon>
        <taxon>Acidobacteriaceae</taxon>
        <taxon>Terriglobus</taxon>
    </lineage>
</organism>
<keyword evidence="9 10" id="KW-0066">ATP synthesis</keyword>
<comment type="subunit">
    <text evidence="10">F-type ATPases have 2 components, CF(1) - the catalytic core - and CF(0) - the membrane proton channel. CF(1) has five subunits: alpha(3), beta(3), gamma(1), delta(1), epsilon(1). CF(0) has three main subunits: a, b and c.</text>
</comment>
<dbReference type="InterPro" id="IPR023632">
    <property type="entry name" value="ATP_synth_F1_gsu_CS"/>
</dbReference>
<protein>
    <recommendedName>
        <fullName evidence="10">ATP synthase gamma chain</fullName>
    </recommendedName>
    <alternativeName>
        <fullName evidence="10">ATP synthase F1 sector gamma subunit</fullName>
    </alternativeName>
    <alternativeName>
        <fullName evidence="10">F-ATPase gamma subunit</fullName>
    </alternativeName>
</protein>
<evidence type="ECO:0000256" key="2">
    <source>
        <dbReference type="ARBA" id="ARBA00004170"/>
    </source>
</evidence>
<keyword evidence="12" id="KW-1185">Reference proteome</keyword>
<evidence type="ECO:0000256" key="9">
    <source>
        <dbReference type="ARBA" id="ARBA00023310"/>
    </source>
</evidence>
<dbReference type="CDD" id="cd12151">
    <property type="entry name" value="F1-ATPase_gamma"/>
    <property type="match status" value="1"/>
</dbReference>
<dbReference type="GO" id="GO:0005524">
    <property type="term" value="F:ATP binding"/>
    <property type="evidence" value="ECO:0007669"/>
    <property type="project" value="UniProtKB-UniRule"/>
</dbReference>
<keyword evidence="8 10" id="KW-0139">CF(1)</keyword>
<dbReference type="EMBL" id="LT629690">
    <property type="protein sequence ID" value="SDF57588.1"/>
    <property type="molecule type" value="Genomic_DNA"/>
</dbReference>
<evidence type="ECO:0000256" key="7">
    <source>
        <dbReference type="ARBA" id="ARBA00023136"/>
    </source>
</evidence>
<comment type="similarity">
    <text evidence="3 10">Belongs to the ATPase gamma chain family.</text>
</comment>
<dbReference type="Gene3D" id="1.10.287.80">
    <property type="entry name" value="ATP synthase, gamma subunit, helix hairpin domain"/>
    <property type="match status" value="2"/>
</dbReference>
<dbReference type="SUPFAM" id="SSF52943">
    <property type="entry name" value="ATP synthase (F1-ATPase), gamma subunit"/>
    <property type="match status" value="1"/>
</dbReference>
<dbReference type="GO" id="GO:0042777">
    <property type="term" value="P:proton motive force-driven plasma membrane ATP synthesis"/>
    <property type="evidence" value="ECO:0007669"/>
    <property type="project" value="UniProtKB-UniRule"/>
</dbReference>
<sequence>MANVLDLKRRIRSVKNTRQITKAMKMVSAAKLRRAQERALQARPYAQMLANVLQSLVRRAALYGDEGNGDVMHPLLVEREEKNVLLLVVAGDKGFAGAFNSNIGKAAQKFIDYRREPKQVTEDDPRPGEQNIDIETVGRKSRDLFKRKYPEAVWKHVDEEHDEPIGISHHIEDIRERKVPVEITKDLGFLLAKLNFTEVDKAAHSIIDRYERGEIDSVYIVYNEFKSVIAQRVVVEKLLPIRKLGSPEITAAEEMSEELKEASARAASSSGVSINEPEETELDREAKKFGTADVDYIYDQEPAKLFKHLLPRYVTTQIYHALLESSASEHAARMTAMDAASSNASDMIDSLTLTMNRVRQAAITKEIIEIVSGASAI</sequence>
<evidence type="ECO:0000256" key="4">
    <source>
        <dbReference type="ARBA" id="ARBA00022448"/>
    </source>
</evidence>
<dbReference type="PANTHER" id="PTHR11693">
    <property type="entry name" value="ATP SYNTHASE GAMMA CHAIN"/>
    <property type="match status" value="1"/>
</dbReference>
<dbReference type="GO" id="GO:0005886">
    <property type="term" value="C:plasma membrane"/>
    <property type="evidence" value="ECO:0007669"/>
    <property type="project" value="UniProtKB-SubCell"/>
</dbReference>
<comment type="function">
    <text evidence="1 10">Produces ATP from ADP in the presence of a proton gradient across the membrane. The gamma chain is believed to be important in regulating ATPase activity and the flow of protons through the CF(0) complex.</text>
</comment>
<dbReference type="GO" id="GO:0045259">
    <property type="term" value="C:proton-transporting ATP synthase complex"/>
    <property type="evidence" value="ECO:0007669"/>
    <property type="project" value="UniProtKB-KW"/>
</dbReference>
<evidence type="ECO:0000256" key="6">
    <source>
        <dbReference type="ARBA" id="ARBA00023065"/>
    </source>
</evidence>
<gene>
    <name evidence="10" type="primary">atpG</name>
    <name evidence="11" type="ORF">SAMN05444167_2723</name>
</gene>
<evidence type="ECO:0000256" key="1">
    <source>
        <dbReference type="ARBA" id="ARBA00003456"/>
    </source>
</evidence>
<dbReference type="GO" id="GO:0046933">
    <property type="term" value="F:proton-transporting ATP synthase activity, rotational mechanism"/>
    <property type="evidence" value="ECO:0007669"/>
    <property type="project" value="UniProtKB-UniRule"/>
</dbReference>
<evidence type="ECO:0000256" key="10">
    <source>
        <dbReference type="HAMAP-Rule" id="MF_00815"/>
    </source>
</evidence>
<dbReference type="PROSITE" id="PS00153">
    <property type="entry name" value="ATPASE_GAMMA"/>
    <property type="match status" value="1"/>
</dbReference>
<name>A0A1G7M6Z9_9BACT</name>
<dbReference type="RefSeq" id="WP_083345619.1">
    <property type="nucleotide sequence ID" value="NZ_LT629690.1"/>
</dbReference>
<dbReference type="PANTHER" id="PTHR11693:SF22">
    <property type="entry name" value="ATP SYNTHASE SUBUNIT GAMMA, MITOCHONDRIAL"/>
    <property type="match status" value="1"/>
</dbReference>
<dbReference type="InterPro" id="IPR000131">
    <property type="entry name" value="ATP_synth_F1_gsu"/>
</dbReference>
<dbReference type="Proteomes" id="UP000182427">
    <property type="component" value="Chromosome I"/>
</dbReference>
<dbReference type="AlphaFoldDB" id="A0A1G7M6Z9"/>
<evidence type="ECO:0000256" key="8">
    <source>
        <dbReference type="ARBA" id="ARBA00023196"/>
    </source>
</evidence>
<accession>A0A1G7M6Z9</accession>
<dbReference type="Gene3D" id="3.40.1380.10">
    <property type="match status" value="2"/>
</dbReference>
<reference evidence="11 12" key="1">
    <citation type="submission" date="2016-10" db="EMBL/GenBank/DDBJ databases">
        <authorList>
            <person name="de Groot N.N."/>
        </authorList>
    </citation>
    <scope>NUCLEOTIDE SEQUENCE [LARGE SCALE GENOMIC DNA]</scope>
    <source>
        <strain evidence="11 12">GAS232</strain>
    </source>
</reference>
<keyword evidence="6 10" id="KW-0406">Ion transport</keyword>
<evidence type="ECO:0000256" key="5">
    <source>
        <dbReference type="ARBA" id="ARBA00022781"/>
    </source>
</evidence>
<dbReference type="HAMAP" id="MF_00815">
    <property type="entry name" value="ATP_synth_gamma_bact"/>
    <property type="match status" value="1"/>
</dbReference>